<evidence type="ECO:0000256" key="1">
    <source>
        <dbReference type="SAM" id="MobiDB-lite"/>
    </source>
</evidence>
<reference evidence="2" key="1">
    <citation type="submission" date="2023-03" db="EMBL/GenBank/DDBJ databases">
        <title>Massive genome expansion in bonnet fungi (Mycena s.s.) driven by repeated elements and novel gene families across ecological guilds.</title>
        <authorList>
            <consortium name="Lawrence Berkeley National Laboratory"/>
            <person name="Harder C.B."/>
            <person name="Miyauchi S."/>
            <person name="Viragh M."/>
            <person name="Kuo A."/>
            <person name="Thoen E."/>
            <person name="Andreopoulos B."/>
            <person name="Lu D."/>
            <person name="Skrede I."/>
            <person name="Drula E."/>
            <person name="Henrissat B."/>
            <person name="Morin E."/>
            <person name="Kohler A."/>
            <person name="Barry K."/>
            <person name="LaButti K."/>
            <person name="Morin E."/>
            <person name="Salamov A."/>
            <person name="Lipzen A."/>
            <person name="Mereny Z."/>
            <person name="Hegedus B."/>
            <person name="Baldrian P."/>
            <person name="Stursova M."/>
            <person name="Weitz H."/>
            <person name="Taylor A."/>
            <person name="Grigoriev I.V."/>
            <person name="Nagy L.G."/>
            <person name="Martin F."/>
            <person name="Kauserud H."/>
        </authorList>
    </citation>
    <scope>NUCLEOTIDE SEQUENCE</scope>
    <source>
        <strain evidence="2">CBHHK182m</strain>
    </source>
</reference>
<comment type="caution">
    <text evidence="2">The sequence shown here is derived from an EMBL/GenBank/DDBJ whole genome shotgun (WGS) entry which is preliminary data.</text>
</comment>
<proteinExistence type="predicted"/>
<evidence type="ECO:0000313" key="2">
    <source>
        <dbReference type="EMBL" id="KAJ7719822.1"/>
    </source>
</evidence>
<dbReference type="EMBL" id="JARKIB010000247">
    <property type="protein sequence ID" value="KAJ7719822.1"/>
    <property type="molecule type" value="Genomic_DNA"/>
</dbReference>
<organism evidence="2 3">
    <name type="scientific">Mycena metata</name>
    <dbReference type="NCBI Taxonomy" id="1033252"/>
    <lineage>
        <taxon>Eukaryota</taxon>
        <taxon>Fungi</taxon>
        <taxon>Dikarya</taxon>
        <taxon>Basidiomycota</taxon>
        <taxon>Agaricomycotina</taxon>
        <taxon>Agaricomycetes</taxon>
        <taxon>Agaricomycetidae</taxon>
        <taxon>Agaricales</taxon>
        <taxon>Marasmiineae</taxon>
        <taxon>Mycenaceae</taxon>
        <taxon>Mycena</taxon>
    </lineage>
</organism>
<accession>A0AAD7HHA8</accession>
<dbReference type="Proteomes" id="UP001215598">
    <property type="component" value="Unassembled WGS sequence"/>
</dbReference>
<protein>
    <submittedName>
        <fullName evidence="2">Uncharacterized protein</fullName>
    </submittedName>
</protein>
<evidence type="ECO:0000313" key="3">
    <source>
        <dbReference type="Proteomes" id="UP001215598"/>
    </source>
</evidence>
<gene>
    <name evidence="2" type="ORF">B0H16DRAFT_1739162</name>
</gene>
<feature type="region of interest" description="Disordered" evidence="1">
    <location>
        <begin position="1"/>
        <end position="81"/>
    </location>
</feature>
<keyword evidence="3" id="KW-1185">Reference proteome</keyword>
<name>A0AAD7HHA8_9AGAR</name>
<dbReference type="AlphaFoldDB" id="A0AAD7HHA8"/>
<feature type="compositionally biased region" description="Polar residues" evidence="1">
    <location>
        <begin position="40"/>
        <end position="54"/>
    </location>
</feature>
<sequence>MGTPERALCPLSTLEADPQRSLTTAPSPDALTKLARGAPTPSQSISPAQDQLPSSRAGFFSPSCPLTAPPPAAPSASSPMHKHRRYRLLQIARCRPRAIIRCAEKRASLPTPVRCLRGQSPVGTRSFSRSAPHRPFPHSLYFNIARWRSRRRVHADPCPRSHRCSAPPYCCRMCAGTPCASNSRTPVTREPAHVTAASCHRISPSSSSPPLSLPVRIAHPLPRLTALPLPFPASAIVYTAAQRTRIESSAPPSSPRGYYAPRFPTDAARVLLLPRVCGDALRFESPHMRTRIHAASCRPMSPSPFPSPCSPLVPAPSPPSFASPTPRSSHCITVAVPRIGPRVHRRTKLPRRVAHTDTMYRCRVRALARTHTRREHHVCVCVQRRRAFVVRVESPRPHMHVHAEPGLRELKVLKS</sequence>